<dbReference type="PANTHER" id="PTHR11592:SF78">
    <property type="entry name" value="GLUTATHIONE PEROXIDASE"/>
    <property type="match status" value="1"/>
</dbReference>
<dbReference type="AlphaFoldDB" id="A0A7X4YVX4"/>
<dbReference type="PROSITE" id="PS51355">
    <property type="entry name" value="GLUTATHIONE_PEROXID_3"/>
    <property type="match status" value="1"/>
</dbReference>
<dbReference type="PIRSF" id="PIRSF000303">
    <property type="entry name" value="Glutathion_perox"/>
    <property type="match status" value="1"/>
</dbReference>
<dbReference type="InterPro" id="IPR000889">
    <property type="entry name" value="Glutathione_peroxidase"/>
</dbReference>
<dbReference type="RefSeq" id="WP_161703707.1">
    <property type="nucleotide sequence ID" value="NZ_JAAAMU010000020.1"/>
</dbReference>
<dbReference type="GO" id="GO:0034599">
    <property type="term" value="P:cellular response to oxidative stress"/>
    <property type="evidence" value="ECO:0007669"/>
    <property type="project" value="TreeGrafter"/>
</dbReference>
<evidence type="ECO:0000256" key="4">
    <source>
        <dbReference type="PIRSR" id="PIRSR000303-1"/>
    </source>
</evidence>
<dbReference type="PRINTS" id="PR01011">
    <property type="entry name" value="GLUTPROXDASE"/>
</dbReference>
<protein>
    <recommendedName>
        <fullName evidence="5">Glutathione peroxidase</fullName>
    </recommendedName>
</protein>
<evidence type="ECO:0000256" key="5">
    <source>
        <dbReference type="RuleBase" id="RU000499"/>
    </source>
</evidence>
<dbReference type="PANTHER" id="PTHR11592">
    <property type="entry name" value="GLUTATHIONE PEROXIDASE"/>
    <property type="match status" value="1"/>
</dbReference>
<dbReference type="InterPro" id="IPR013766">
    <property type="entry name" value="Thioredoxin_domain"/>
</dbReference>
<keyword evidence="2 5" id="KW-0575">Peroxidase</keyword>
<evidence type="ECO:0000256" key="3">
    <source>
        <dbReference type="ARBA" id="ARBA00023002"/>
    </source>
</evidence>
<accession>A0A7X4YVX4</accession>
<dbReference type="Pfam" id="PF00255">
    <property type="entry name" value="GSHPx"/>
    <property type="match status" value="1"/>
</dbReference>
<dbReference type="PROSITE" id="PS51352">
    <property type="entry name" value="THIOREDOXIN_2"/>
    <property type="match status" value="1"/>
</dbReference>
<dbReference type="InterPro" id="IPR036249">
    <property type="entry name" value="Thioredoxin-like_sf"/>
</dbReference>
<keyword evidence="8" id="KW-1185">Reference proteome</keyword>
<evidence type="ECO:0000313" key="8">
    <source>
        <dbReference type="Proteomes" id="UP000558113"/>
    </source>
</evidence>
<dbReference type="OrthoDB" id="9789406at2"/>
<dbReference type="PROSITE" id="PS00763">
    <property type="entry name" value="GLUTATHIONE_PEROXID_2"/>
    <property type="match status" value="1"/>
</dbReference>
<comment type="similarity">
    <text evidence="1 5">Belongs to the glutathione peroxidase family.</text>
</comment>
<proteinExistence type="inferred from homology"/>
<dbReference type="SUPFAM" id="SSF52833">
    <property type="entry name" value="Thioredoxin-like"/>
    <property type="match status" value="1"/>
</dbReference>
<comment type="caution">
    <text evidence="7">The sequence shown here is derived from an EMBL/GenBank/DDBJ whole genome shotgun (WGS) entry which is preliminary data.</text>
</comment>
<dbReference type="EMBL" id="JAAAMU010000020">
    <property type="protein sequence ID" value="NBC72576.1"/>
    <property type="molecule type" value="Genomic_DNA"/>
</dbReference>
<feature type="active site" evidence="4">
    <location>
        <position position="35"/>
    </location>
</feature>
<dbReference type="CDD" id="cd00340">
    <property type="entry name" value="GSH_Peroxidase"/>
    <property type="match status" value="1"/>
</dbReference>
<organism evidence="7 8">
    <name type="scientific">Paenibacillus sacheonensis</name>
    <dbReference type="NCBI Taxonomy" id="742054"/>
    <lineage>
        <taxon>Bacteria</taxon>
        <taxon>Bacillati</taxon>
        <taxon>Bacillota</taxon>
        <taxon>Bacilli</taxon>
        <taxon>Bacillales</taxon>
        <taxon>Paenibacillaceae</taxon>
        <taxon>Paenibacillus</taxon>
    </lineage>
</organism>
<evidence type="ECO:0000313" key="7">
    <source>
        <dbReference type="EMBL" id="NBC72576.1"/>
    </source>
</evidence>
<evidence type="ECO:0000256" key="1">
    <source>
        <dbReference type="ARBA" id="ARBA00006926"/>
    </source>
</evidence>
<evidence type="ECO:0000256" key="2">
    <source>
        <dbReference type="ARBA" id="ARBA00022559"/>
    </source>
</evidence>
<dbReference type="InterPro" id="IPR029760">
    <property type="entry name" value="GPX_CS"/>
</dbReference>
<feature type="domain" description="Thioredoxin" evidence="6">
    <location>
        <begin position="1"/>
        <end position="182"/>
    </location>
</feature>
<reference evidence="7 8" key="1">
    <citation type="submission" date="2020-01" db="EMBL/GenBank/DDBJ databases">
        <title>Paenibacillus soybeanensis sp. nov. isolated from the nodules of soybean (Glycine max(L.) Merr).</title>
        <authorList>
            <person name="Wang H."/>
        </authorList>
    </citation>
    <scope>NUCLEOTIDE SEQUENCE [LARGE SCALE GENOMIC DNA]</scope>
    <source>
        <strain evidence="7 8">DSM 23054</strain>
    </source>
</reference>
<dbReference type="Proteomes" id="UP000558113">
    <property type="component" value="Unassembled WGS sequence"/>
</dbReference>
<sequence>MSIYSYEVESADHGIIPLSDYRGKVLLIVNTASRCGYSKHFAGLQRLYDTYREQGFELLGFPCNQFNAKEPDSDAELRAYCEDTFGITFPFAAKTEVTGPRAHPLFAYLTGELPFEGFDLSTENGRWMDSFVQTKYPELYGGNCIKWNFTKLLIGRDGRPAARFETPVEPEELAPAIETFLKK</sequence>
<name>A0A7X4YVX4_9BACL</name>
<dbReference type="GO" id="GO:0004601">
    <property type="term" value="F:peroxidase activity"/>
    <property type="evidence" value="ECO:0007669"/>
    <property type="project" value="UniProtKB-KW"/>
</dbReference>
<gene>
    <name evidence="7" type="ORF">GT003_26565</name>
</gene>
<evidence type="ECO:0000259" key="6">
    <source>
        <dbReference type="PROSITE" id="PS51352"/>
    </source>
</evidence>
<dbReference type="Gene3D" id="3.40.30.10">
    <property type="entry name" value="Glutaredoxin"/>
    <property type="match status" value="1"/>
</dbReference>
<keyword evidence="3 5" id="KW-0560">Oxidoreductase</keyword>